<dbReference type="EMBL" id="LGSR01000029">
    <property type="protein sequence ID" value="KOS16847.1"/>
    <property type="molecule type" value="Genomic_DNA"/>
</dbReference>
<keyword evidence="5" id="KW-1185">Reference proteome</keyword>
<gene>
    <name evidence="4" type="ORF">ESCO_004894</name>
</gene>
<evidence type="ECO:0000259" key="2">
    <source>
        <dbReference type="PROSITE" id="PS51673"/>
    </source>
</evidence>
<comment type="caution">
    <text evidence="4">The sequence shown here is derived from an EMBL/GenBank/DDBJ whole genome shotgun (WGS) entry which is preliminary data.</text>
</comment>
<proteinExistence type="predicted"/>
<feature type="compositionally biased region" description="Low complexity" evidence="1">
    <location>
        <begin position="26"/>
        <end position="36"/>
    </location>
</feature>
<dbReference type="PROSITE" id="PS51938">
    <property type="entry name" value="SUZ_C"/>
    <property type="match status" value="1"/>
</dbReference>
<dbReference type="AlphaFoldDB" id="A0A0M8MU58"/>
<feature type="domain" description="SUZ-C" evidence="3">
    <location>
        <begin position="289"/>
        <end position="335"/>
    </location>
</feature>
<evidence type="ECO:0000259" key="3">
    <source>
        <dbReference type="PROSITE" id="PS51938"/>
    </source>
</evidence>
<feature type="region of interest" description="Disordered" evidence="1">
    <location>
        <begin position="92"/>
        <end position="341"/>
    </location>
</feature>
<evidence type="ECO:0000313" key="4">
    <source>
        <dbReference type="EMBL" id="KOS16847.1"/>
    </source>
</evidence>
<feature type="compositionally biased region" description="Basic and acidic residues" evidence="1">
    <location>
        <begin position="122"/>
        <end position="146"/>
    </location>
</feature>
<feature type="compositionally biased region" description="Low complexity" evidence="1">
    <location>
        <begin position="200"/>
        <end position="250"/>
    </location>
</feature>
<accession>A0A0M8MU58</accession>
<dbReference type="Pfam" id="PF12752">
    <property type="entry name" value="SUZ"/>
    <property type="match status" value="1"/>
</dbReference>
<feature type="compositionally biased region" description="Low complexity" evidence="1">
    <location>
        <begin position="150"/>
        <end position="167"/>
    </location>
</feature>
<feature type="compositionally biased region" description="Basic and acidic residues" evidence="1">
    <location>
        <begin position="44"/>
        <end position="60"/>
    </location>
</feature>
<dbReference type="OrthoDB" id="5422283at2759"/>
<sequence length="341" mass="36266">MSRRAAAVPNAWDDDDWVSQADKEPSSSSSSAAAAAGPPPALNRQERLQQHAEANRRLWESADSAETFHYIEATSGGAPLAAAPFRPQVKVLSRKPAATAAATDDDADADSRRAGAQLLTPEEIRAKQRRERDEKQRRYDEARAKIFGESAPSSRGSSPGAGAVTPPRSDPPRGGPSAARARGRGNGHRANSNYGGGGYNSNNNSSSSSSNTNTNTNINHNTNFTSYPSTNTTSSSGGSYYNNGSSGNHTPGPYNFENRRPPNPSGPTRELYDPNSSPKPDPLGRGRGSTSGDNSPRVQTPRADHPQQQYQQQQQAIRSPRGPDSSGRGGFGLARRGARET</sequence>
<dbReference type="PROSITE" id="PS51673">
    <property type="entry name" value="SUZ"/>
    <property type="match status" value="1"/>
</dbReference>
<feature type="domain" description="SUZ" evidence="2">
    <location>
        <begin position="61"/>
        <end position="151"/>
    </location>
</feature>
<dbReference type="Proteomes" id="UP000053831">
    <property type="component" value="Unassembled WGS sequence"/>
</dbReference>
<organism evidence="4 5">
    <name type="scientific">Escovopsis weberi</name>
    <dbReference type="NCBI Taxonomy" id="150374"/>
    <lineage>
        <taxon>Eukaryota</taxon>
        <taxon>Fungi</taxon>
        <taxon>Dikarya</taxon>
        <taxon>Ascomycota</taxon>
        <taxon>Pezizomycotina</taxon>
        <taxon>Sordariomycetes</taxon>
        <taxon>Hypocreomycetidae</taxon>
        <taxon>Hypocreales</taxon>
        <taxon>Hypocreaceae</taxon>
        <taxon>Escovopsis</taxon>
    </lineage>
</organism>
<dbReference type="InterPro" id="IPR024771">
    <property type="entry name" value="SUZ"/>
</dbReference>
<feature type="compositionally biased region" description="Low complexity" evidence="1">
    <location>
        <begin position="307"/>
        <end position="326"/>
    </location>
</feature>
<feature type="compositionally biased region" description="Polar residues" evidence="1">
    <location>
        <begin position="288"/>
        <end position="298"/>
    </location>
</feature>
<protein>
    <submittedName>
        <fullName evidence="4">Uncharacterized protein</fullName>
    </submittedName>
</protein>
<evidence type="ECO:0000256" key="1">
    <source>
        <dbReference type="SAM" id="MobiDB-lite"/>
    </source>
</evidence>
<evidence type="ECO:0000313" key="5">
    <source>
        <dbReference type="Proteomes" id="UP000053831"/>
    </source>
</evidence>
<reference evidence="4 5" key="1">
    <citation type="submission" date="2015-07" db="EMBL/GenBank/DDBJ databases">
        <title>The genome of the fungus Escovopsis weberi, a specialized disease agent of ant agriculture.</title>
        <authorList>
            <person name="de Man T.J."/>
            <person name="Stajich J.E."/>
            <person name="Kubicek C.P."/>
            <person name="Chenthamara K."/>
            <person name="Atanasova L."/>
            <person name="Druzhinina I.S."/>
            <person name="Birnbaum S."/>
            <person name="Barribeau S.M."/>
            <person name="Teiling C."/>
            <person name="Suen G."/>
            <person name="Currie C."/>
            <person name="Gerardo N.M."/>
        </authorList>
    </citation>
    <scope>NUCLEOTIDE SEQUENCE [LARGE SCALE GENOMIC DNA]</scope>
</reference>
<name>A0A0M8MU58_ESCWE</name>
<dbReference type="STRING" id="150374.A0A0M8MU58"/>
<dbReference type="InterPro" id="IPR024642">
    <property type="entry name" value="SUZ-C"/>
</dbReference>
<feature type="region of interest" description="Disordered" evidence="1">
    <location>
        <begin position="1"/>
        <end position="60"/>
    </location>
</feature>